<organism evidence="3 4">
    <name type="scientific">Beauveria bassiana</name>
    <name type="common">White muscardine disease fungus</name>
    <name type="synonym">Tritirachium shiotae</name>
    <dbReference type="NCBI Taxonomy" id="176275"/>
    <lineage>
        <taxon>Eukaryota</taxon>
        <taxon>Fungi</taxon>
        <taxon>Dikarya</taxon>
        <taxon>Ascomycota</taxon>
        <taxon>Pezizomycotina</taxon>
        <taxon>Sordariomycetes</taxon>
        <taxon>Hypocreomycetidae</taxon>
        <taxon>Hypocreales</taxon>
        <taxon>Cordycipitaceae</taxon>
        <taxon>Beauveria</taxon>
    </lineage>
</organism>
<dbReference type="AlphaFoldDB" id="A0A2S7Y337"/>
<sequence>MIISRFMAIPFKKCPSCPSSCPTCSPISLSQLAHHQIIRGITCAFCNCLLFLSSLLDTLCKSTKMDSFINAGKDFLAKNSQNSNSNNNSGGNSGSNNNNNNNQSGGSGGNDLFSSVLSSLTHKEDDLKQGDVDEKDAADKHDQVYNKGDNNTSVNAMGTAAAMQALKKFTSGGQEEKGGKNDFISLAMGEASKLFDSKAADGSVASGADKQSVIQKAAEVAMKLYFKSQLQQSSSSGGLGGLASMASQFIK</sequence>
<name>A0A2S7Y337_BEABA</name>
<feature type="compositionally biased region" description="Low complexity" evidence="1">
    <location>
        <begin position="79"/>
        <end position="104"/>
    </location>
</feature>
<evidence type="ECO:0000313" key="3">
    <source>
        <dbReference type="EMBL" id="PQK10511.1"/>
    </source>
</evidence>
<protein>
    <recommendedName>
        <fullName evidence="2">DUF7721 domain-containing protein</fullName>
    </recommendedName>
</protein>
<evidence type="ECO:0000259" key="2">
    <source>
        <dbReference type="Pfam" id="PF24845"/>
    </source>
</evidence>
<gene>
    <name evidence="3" type="ORF">BB8028_0002g08320</name>
</gene>
<feature type="compositionally biased region" description="Basic and acidic residues" evidence="1">
    <location>
        <begin position="124"/>
        <end position="144"/>
    </location>
</feature>
<reference evidence="3 4" key="1">
    <citation type="submission" date="2016-07" db="EMBL/GenBank/DDBJ databases">
        <title>Comparative genomics of the entomopathogenic fungus Beauveria bassiana.</title>
        <authorList>
            <person name="Valero Jimenez C.A."/>
            <person name="Zwaan B.J."/>
            <person name="Van Kan J.A."/>
            <person name="Takken W."/>
            <person name="Debets A.J."/>
            <person name="Schoustra S.E."/>
            <person name="Koenraadt C.J."/>
        </authorList>
    </citation>
    <scope>NUCLEOTIDE SEQUENCE [LARGE SCALE GENOMIC DNA]</scope>
    <source>
        <strain evidence="3 4">ARSEF 8028</strain>
    </source>
</reference>
<evidence type="ECO:0000256" key="1">
    <source>
        <dbReference type="SAM" id="MobiDB-lite"/>
    </source>
</evidence>
<comment type="caution">
    <text evidence="3">The sequence shown here is derived from an EMBL/GenBank/DDBJ whole genome shotgun (WGS) entry which is preliminary data.</text>
</comment>
<feature type="region of interest" description="Disordered" evidence="1">
    <location>
        <begin position="124"/>
        <end position="154"/>
    </location>
</feature>
<feature type="region of interest" description="Disordered" evidence="1">
    <location>
        <begin position="79"/>
        <end position="108"/>
    </location>
</feature>
<dbReference type="PANTHER" id="PTHR39477">
    <property type="entry name" value="CHROMOSOME 8, WHOLE GENOME SHOTGUN SEQUENCE"/>
    <property type="match status" value="1"/>
</dbReference>
<dbReference type="Proteomes" id="UP000237441">
    <property type="component" value="Unassembled WGS sequence"/>
</dbReference>
<accession>A0A2S7Y337</accession>
<feature type="domain" description="DUF7721" evidence="2">
    <location>
        <begin position="99"/>
        <end position="174"/>
    </location>
</feature>
<dbReference type="PANTHER" id="PTHR39477:SF1">
    <property type="entry name" value="BETA-FLANKING PROTEIN"/>
    <property type="match status" value="1"/>
</dbReference>
<dbReference type="InterPro" id="IPR056138">
    <property type="entry name" value="DUF7721"/>
</dbReference>
<proteinExistence type="predicted"/>
<evidence type="ECO:0000313" key="4">
    <source>
        <dbReference type="Proteomes" id="UP000237441"/>
    </source>
</evidence>
<dbReference type="OrthoDB" id="2290255at2759"/>
<dbReference type="EMBL" id="JRHA01000002">
    <property type="protein sequence ID" value="PQK10511.1"/>
    <property type="molecule type" value="Genomic_DNA"/>
</dbReference>
<dbReference type="Pfam" id="PF24845">
    <property type="entry name" value="DUF7721"/>
    <property type="match status" value="1"/>
</dbReference>